<dbReference type="Pfam" id="PF02902">
    <property type="entry name" value="Peptidase_C48"/>
    <property type="match status" value="1"/>
</dbReference>
<sequence>PLSDDFLMKSVSTPGSHKSPFRLPVKSIDLYDNMLTKDLTYYKPIKLPKNKHYLVIFVCCHAFNLRLENTHILSCNDVAWLLGKRVVGEVHNKITFNQNSMVILPWLIGRHWIIVFINVNTKECYIMDPISPYDTESRESKDHFNKVFKILKSDVIYGDGIHECPSLTQILCPFENVSKQNDAFNCGVYIIYYAFKFMNNSKFSLEFDPNTYREYLKTYLLENSEDMTNICLSYCNWHSDRHHCPLDDEYVEWVSCSRCCRWIAINCIPKEYRLINYYNIDFFCLFYQK</sequence>
<dbReference type="Proteomes" id="UP000478052">
    <property type="component" value="Unassembled WGS sequence"/>
</dbReference>
<feature type="non-terminal residue" evidence="5">
    <location>
        <position position="1"/>
    </location>
</feature>
<evidence type="ECO:0000256" key="2">
    <source>
        <dbReference type="ARBA" id="ARBA00022670"/>
    </source>
</evidence>
<dbReference type="AlphaFoldDB" id="A0A6G0VI65"/>
<evidence type="ECO:0000313" key="6">
    <source>
        <dbReference type="Proteomes" id="UP000478052"/>
    </source>
</evidence>
<reference evidence="5 6" key="1">
    <citation type="submission" date="2019-08" db="EMBL/GenBank/DDBJ databases">
        <title>Whole genome of Aphis craccivora.</title>
        <authorList>
            <person name="Voronova N.V."/>
            <person name="Shulinski R.S."/>
            <person name="Bandarenka Y.V."/>
            <person name="Zhorov D.G."/>
            <person name="Warner D."/>
        </authorList>
    </citation>
    <scope>NUCLEOTIDE SEQUENCE [LARGE SCALE GENOMIC DNA]</scope>
    <source>
        <strain evidence="5">180601</strain>
        <tissue evidence="5">Whole Body</tissue>
    </source>
</reference>
<comment type="caution">
    <text evidence="5">The sequence shown here is derived from an EMBL/GenBank/DDBJ whole genome shotgun (WGS) entry which is preliminary data.</text>
</comment>
<feature type="domain" description="Ubiquitin-like protease family profile" evidence="4">
    <location>
        <begin position="1"/>
        <end position="197"/>
    </location>
</feature>
<dbReference type="GO" id="GO:0008234">
    <property type="term" value="F:cysteine-type peptidase activity"/>
    <property type="evidence" value="ECO:0007669"/>
    <property type="project" value="InterPro"/>
</dbReference>
<evidence type="ECO:0000313" key="5">
    <source>
        <dbReference type="EMBL" id="KAF0687992.1"/>
    </source>
</evidence>
<accession>A0A6G0VI65</accession>
<organism evidence="5 6">
    <name type="scientific">Aphis craccivora</name>
    <name type="common">Cowpea aphid</name>
    <dbReference type="NCBI Taxonomy" id="307492"/>
    <lineage>
        <taxon>Eukaryota</taxon>
        <taxon>Metazoa</taxon>
        <taxon>Ecdysozoa</taxon>
        <taxon>Arthropoda</taxon>
        <taxon>Hexapoda</taxon>
        <taxon>Insecta</taxon>
        <taxon>Pterygota</taxon>
        <taxon>Neoptera</taxon>
        <taxon>Paraneoptera</taxon>
        <taxon>Hemiptera</taxon>
        <taxon>Sternorrhyncha</taxon>
        <taxon>Aphidomorpha</taxon>
        <taxon>Aphidoidea</taxon>
        <taxon>Aphididae</taxon>
        <taxon>Aphidini</taxon>
        <taxon>Aphis</taxon>
        <taxon>Aphis</taxon>
    </lineage>
</organism>
<evidence type="ECO:0000256" key="3">
    <source>
        <dbReference type="ARBA" id="ARBA00022801"/>
    </source>
</evidence>
<dbReference type="OrthoDB" id="6629177at2759"/>
<dbReference type="SUPFAM" id="SSF54001">
    <property type="entry name" value="Cysteine proteinases"/>
    <property type="match status" value="1"/>
</dbReference>
<keyword evidence="2 5" id="KW-0645">Protease</keyword>
<proteinExistence type="inferred from homology"/>
<dbReference type="Gene3D" id="3.40.395.10">
    <property type="entry name" value="Adenoviral Proteinase, Chain A"/>
    <property type="match status" value="1"/>
</dbReference>
<dbReference type="InterPro" id="IPR003653">
    <property type="entry name" value="Peptidase_C48_C"/>
</dbReference>
<dbReference type="GO" id="GO:0006508">
    <property type="term" value="P:proteolysis"/>
    <property type="evidence" value="ECO:0007669"/>
    <property type="project" value="UniProtKB-KW"/>
</dbReference>
<keyword evidence="3" id="KW-0378">Hydrolase</keyword>
<comment type="similarity">
    <text evidence="1">Belongs to the peptidase C48 family.</text>
</comment>
<dbReference type="PROSITE" id="PS50600">
    <property type="entry name" value="ULP_PROTEASE"/>
    <property type="match status" value="1"/>
</dbReference>
<gene>
    <name evidence="5" type="ORF">FWK35_00037407</name>
</gene>
<keyword evidence="6" id="KW-1185">Reference proteome</keyword>
<evidence type="ECO:0000256" key="1">
    <source>
        <dbReference type="ARBA" id="ARBA00005234"/>
    </source>
</evidence>
<name>A0A6G0VI65_APHCR</name>
<dbReference type="EMBL" id="VUJU01016693">
    <property type="protein sequence ID" value="KAF0687992.1"/>
    <property type="molecule type" value="Genomic_DNA"/>
</dbReference>
<protein>
    <submittedName>
        <fullName evidence="5">ULP PROTEASE domain-containing protein</fullName>
    </submittedName>
</protein>
<evidence type="ECO:0000259" key="4">
    <source>
        <dbReference type="PROSITE" id="PS50600"/>
    </source>
</evidence>
<dbReference type="InterPro" id="IPR038765">
    <property type="entry name" value="Papain-like_cys_pep_sf"/>
</dbReference>